<accession>A0A9P6E0R5</accession>
<dbReference type="Proteomes" id="UP000886523">
    <property type="component" value="Unassembled WGS sequence"/>
</dbReference>
<comment type="caution">
    <text evidence="1">The sequence shown here is derived from an EMBL/GenBank/DDBJ whole genome shotgun (WGS) entry which is preliminary data.</text>
</comment>
<sequence>MVPSPSTTDLSRLPGLSLELLGLACPPLHKKFGLIFSLRHWRPYSVRGLPRILCTQSSKIELDPSLDLPTRHLHLAVQEIVPNARLFRARIIFRIYGSGWTMHDQHDHQARRYIQTININDERWIRPRPKQNQTLIMRPEPKREILCRGVRLGVSSLISTISSFQRCVQCFWKGTWLVMVRASAPMHRGAIFYRS</sequence>
<reference evidence="1" key="1">
    <citation type="journal article" date="2020" name="Nat. Commun.">
        <title>Large-scale genome sequencing of mycorrhizal fungi provides insights into the early evolution of symbiotic traits.</title>
        <authorList>
            <person name="Miyauchi S."/>
            <person name="Kiss E."/>
            <person name="Kuo A."/>
            <person name="Drula E."/>
            <person name="Kohler A."/>
            <person name="Sanchez-Garcia M."/>
            <person name="Morin E."/>
            <person name="Andreopoulos B."/>
            <person name="Barry K.W."/>
            <person name="Bonito G."/>
            <person name="Buee M."/>
            <person name="Carver A."/>
            <person name="Chen C."/>
            <person name="Cichocki N."/>
            <person name="Clum A."/>
            <person name="Culley D."/>
            <person name="Crous P.W."/>
            <person name="Fauchery L."/>
            <person name="Girlanda M."/>
            <person name="Hayes R.D."/>
            <person name="Keri Z."/>
            <person name="LaButti K."/>
            <person name="Lipzen A."/>
            <person name="Lombard V."/>
            <person name="Magnuson J."/>
            <person name="Maillard F."/>
            <person name="Murat C."/>
            <person name="Nolan M."/>
            <person name="Ohm R.A."/>
            <person name="Pangilinan J."/>
            <person name="Pereira M.F."/>
            <person name="Perotto S."/>
            <person name="Peter M."/>
            <person name="Pfister S."/>
            <person name="Riley R."/>
            <person name="Sitrit Y."/>
            <person name="Stielow J.B."/>
            <person name="Szollosi G."/>
            <person name="Zifcakova L."/>
            <person name="Stursova M."/>
            <person name="Spatafora J.W."/>
            <person name="Tedersoo L."/>
            <person name="Vaario L.M."/>
            <person name="Yamada A."/>
            <person name="Yan M."/>
            <person name="Wang P."/>
            <person name="Xu J."/>
            <person name="Bruns T."/>
            <person name="Baldrian P."/>
            <person name="Vilgalys R."/>
            <person name="Dunand C."/>
            <person name="Henrissat B."/>
            <person name="Grigoriev I.V."/>
            <person name="Hibbett D."/>
            <person name="Nagy L.G."/>
            <person name="Martin F.M."/>
        </authorList>
    </citation>
    <scope>NUCLEOTIDE SEQUENCE</scope>
    <source>
        <strain evidence="1">UP504</strain>
    </source>
</reference>
<proteinExistence type="predicted"/>
<organism evidence="1 2">
    <name type="scientific">Hydnum rufescens UP504</name>
    <dbReference type="NCBI Taxonomy" id="1448309"/>
    <lineage>
        <taxon>Eukaryota</taxon>
        <taxon>Fungi</taxon>
        <taxon>Dikarya</taxon>
        <taxon>Basidiomycota</taxon>
        <taxon>Agaricomycotina</taxon>
        <taxon>Agaricomycetes</taxon>
        <taxon>Cantharellales</taxon>
        <taxon>Hydnaceae</taxon>
        <taxon>Hydnum</taxon>
    </lineage>
</organism>
<name>A0A9P6E0R5_9AGAM</name>
<dbReference type="EMBL" id="MU128932">
    <property type="protein sequence ID" value="KAF9517405.1"/>
    <property type="molecule type" value="Genomic_DNA"/>
</dbReference>
<dbReference type="AlphaFoldDB" id="A0A9P6E0R5"/>
<gene>
    <name evidence="1" type="ORF">BS47DRAFT_531674</name>
</gene>
<keyword evidence="2" id="KW-1185">Reference proteome</keyword>
<evidence type="ECO:0000313" key="2">
    <source>
        <dbReference type="Proteomes" id="UP000886523"/>
    </source>
</evidence>
<protein>
    <submittedName>
        <fullName evidence="1">Uncharacterized protein</fullName>
    </submittedName>
</protein>
<evidence type="ECO:0000313" key="1">
    <source>
        <dbReference type="EMBL" id="KAF9517405.1"/>
    </source>
</evidence>